<feature type="region of interest" description="Disordered" evidence="1">
    <location>
        <begin position="1"/>
        <end position="40"/>
    </location>
</feature>
<dbReference type="AlphaFoldDB" id="A0A291QJY3"/>
<evidence type="ECO:0000256" key="1">
    <source>
        <dbReference type="SAM" id="MobiDB-lite"/>
    </source>
</evidence>
<dbReference type="Gene3D" id="1.20.120.450">
    <property type="entry name" value="dinb family like domain"/>
    <property type="match status" value="1"/>
</dbReference>
<dbReference type="NCBIfam" id="TIGR03083">
    <property type="entry name" value="maleylpyruvate isomerase family mycothiol-dependent enzyme"/>
    <property type="match status" value="1"/>
</dbReference>
<dbReference type="SUPFAM" id="SSF109854">
    <property type="entry name" value="DinB/YfiT-like putative metalloenzymes"/>
    <property type="match status" value="1"/>
</dbReference>
<reference evidence="3 4" key="1">
    <citation type="submission" date="2017-08" db="EMBL/GenBank/DDBJ databases">
        <title>Complete Genome Sequence of Streptomyces formicae KY5, the formicamycin producer.</title>
        <authorList>
            <person name="Holmes N.A."/>
            <person name="Devine R."/>
            <person name="Qin Z."/>
            <person name="Seipke R.F."/>
            <person name="Wilkinson B."/>
            <person name="Hutchings M.I."/>
        </authorList>
    </citation>
    <scope>NUCLEOTIDE SEQUENCE [LARGE SCALE GENOMIC DNA]</scope>
    <source>
        <strain evidence="3 4">KY5</strain>
    </source>
</reference>
<proteinExistence type="predicted"/>
<dbReference type="KEGG" id="sfk:KY5_6860"/>
<evidence type="ECO:0000313" key="4">
    <source>
        <dbReference type="Proteomes" id="UP000221011"/>
    </source>
</evidence>
<dbReference type="EMBL" id="CP022685">
    <property type="protein sequence ID" value="ATL31878.1"/>
    <property type="molecule type" value="Genomic_DNA"/>
</dbReference>
<dbReference type="GO" id="GO:0046872">
    <property type="term" value="F:metal ion binding"/>
    <property type="evidence" value="ECO:0007669"/>
    <property type="project" value="InterPro"/>
</dbReference>
<evidence type="ECO:0000313" key="3">
    <source>
        <dbReference type="EMBL" id="ATL31878.1"/>
    </source>
</evidence>
<accession>A0A291QJY3</accession>
<dbReference type="NCBIfam" id="TIGR03086">
    <property type="entry name" value="TIGR03086 family metal-binding protein"/>
    <property type="match status" value="1"/>
</dbReference>
<dbReference type="Proteomes" id="UP000221011">
    <property type="component" value="Chromosome"/>
</dbReference>
<keyword evidence="4" id="KW-1185">Reference proteome</keyword>
<dbReference type="InterPro" id="IPR024344">
    <property type="entry name" value="MDMPI_metal-binding"/>
</dbReference>
<evidence type="ECO:0000259" key="2">
    <source>
        <dbReference type="Pfam" id="PF11716"/>
    </source>
</evidence>
<sequence length="226" mass="23769">MTDDERHDTGDTGGTSSESGTSNASGMGDASDQGGAADPALLDRHGQALDLFTDRVHAVRADQWDAPTPCTEWTVRDLVAHLTGEQLWVPSLVREGATTASVGDAFDGDVLGPDPVASWDTAAAASRAAFREAGALDRTVHLSFGDTSAAFYCGQMTTDLVVHAWDLSRAIGADETLPDALVDFSVREVEPYAAELAKSGLFAPAVEQPRDADAQTRLLGLLGRRA</sequence>
<feature type="domain" description="Mycothiol-dependent maleylpyruvate isomerase metal-binding" evidence="2">
    <location>
        <begin position="47"/>
        <end position="167"/>
    </location>
</feature>
<dbReference type="InterPro" id="IPR017520">
    <property type="entry name" value="CHP03086"/>
</dbReference>
<dbReference type="InterPro" id="IPR034660">
    <property type="entry name" value="DinB/YfiT-like"/>
</dbReference>
<dbReference type="InterPro" id="IPR017517">
    <property type="entry name" value="Maleyloyr_isom"/>
</dbReference>
<protein>
    <recommendedName>
        <fullName evidence="2">Mycothiol-dependent maleylpyruvate isomerase metal-binding domain-containing protein</fullName>
    </recommendedName>
</protein>
<dbReference type="Pfam" id="PF11716">
    <property type="entry name" value="MDMPI_N"/>
    <property type="match status" value="1"/>
</dbReference>
<name>A0A291QJY3_9ACTN</name>
<gene>
    <name evidence="3" type="ORF">KY5_6860</name>
</gene>
<feature type="compositionally biased region" description="Basic and acidic residues" evidence="1">
    <location>
        <begin position="1"/>
        <end position="10"/>
    </location>
</feature>
<organism evidence="3 4">
    <name type="scientific">Streptomyces formicae</name>
    <dbReference type="NCBI Taxonomy" id="1616117"/>
    <lineage>
        <taxon>Bacteria</taxon>
        <taxon>Bacillati</taxon>
        <taxon>Actinomycetota</taxon>
        <taxon>Actinomycetes</taxon>
        <taxon>Kitasatosporales</taxon>
        <taxon>Streptomycetaceae</taxon>
        <taxon>Streptomyces</taxon>
    </lineage>
</organism>